<comment type="caution">
    <text evidence="1">The sequence shown here is derived from an EMBL/GenBank/DDBJ whole genome shotgun (WGS) entry which is preliminary data.</text>
</comment>
<sequence>MVVALTPLSIPALQSIHSSSRVNVVRIERAIARLGSLLVIPAEHHSPIHMIHLSLREFITTHASVPILIDEREHHRRLTPLLFRAMNGRFSQTPRIFGTGYLGNEGIPGIPHISLDVIPEEVWYACRFWPDHLEHLIMDDGDGGLVPAAGGVCDSEMVEFFRLHLACWMEIVVSLGRYRPLGRVWTCITALVQEAEFSQRIMRMLVDMQYRLKDVTRTQEESACRVDASFISS</sequence>
<name>A0ABR3A3C2_9AGAR</name>
<protein>
    <submittedName>
        <fullName evidence="1">Uncharacterized protein</fullName>
    </submittedName>
</protein>
<reference evidence="1 2" key="1">
    <citation type="submission" date="2024-05" db="EMBL/GenBank/DDBJ databases">
        <title>A draft genome resource for the thread blight pathogen Marasmius tenuissimus strain MS-2.</title>
        <authorList>
            <person name="Yulfo-Soto G.E."/>
            <person name="Baruah I.K."/>
            <person name="Amoako-Attah I."/>
            <person name="Bukari Y."/>
            <person name="Meinhardt L.W."/>
            <person name="Bailey B.A."/>
            <person name="Cohen S.P."/>
        </authorList>
    </citation>
    <scope>NUCLEOTIDE SEQUENCE [LARGE SCALE GENOMIC DNA]</scope>
    <source>
        <strain evidence="1 2">MS-2</strain>
    </source>
</reference>
<accession>A0ABR3A3C2</accession>
<dbReference type="EMBL" id="JBBXMP010000018">
    <property type="protein sequence ID" value="KAL0068381.1"/>
    <property type="molecule type" value="Genomic_DNA"/>
</dbReference>
<evidence type="ECO:0000313" key="1">
    <source>
        <dbReference type="EMBL" id="KAL0068381.1"/>
    </source>
</evidence>
<organism evidence="1 2">
    <name type="scientific">Marasmius tenuissimus</name>
    <dbReference type="NCBI Taxonomy" id="585030"/>
    <lineage>
        <taxon>Eukaryota</taxon>
        <taxon>Fungi</taxon>
        <taxon>Dikarya</taxon>
        <taxon>Basidiomycota</taxon>
        <taxon>Agaricomycotina</taxon>
        <taxon>Agaricomycetes</taxon>
        <taxon>Agaricomycetidae</taxon>
        <taxon>Agaricales</taxon>
        <taxon>Marasmiineae</taxon>
        <taxon>Marasmiaceae</taxon>
        <taxon>Marasmius</taxon>
    </lineage>
</organism>
<keyword evidence="2" id="KW-1185">Reference proteome</keyword>
<proteinExistence type="predicted"/>
<gene>
    <name evidence="1" type="ORF">AAF712_004459</name>
</gene>
<dbReference type="Proteomes" id="UP001437256">
    <property type="component" value="Unassembled WGS sequence"/>
</dbReference>
<evidence type="ECO:0000313" key="2">
    <source>
        <dbReference type="Proteomes" id="UP001437256"/>
    </source>
</evidence>